<evidence type="ECO:0000313" key="2">
    <source>
        <dbReference type="Proteomes" id="UP000305874"/>
    </source>
</evidence>
<dbReference type="AlphaFoldDB" id="A0A5S3Z7M4"/>
<proteinExistence type="predicted"/>
<reference evidence="1 2" key="1">
    <citation type="submission" date="2017-12" db="EMBL/GenBank/DDBJ databases">
        <authorList>
            <person name="Paulsen S."/>
            <person name="Gram L.K."/>
        </authorList>
    </citation>
    <scope>NUCLEOTIDE SEQUENCE [LARGE SCALE GENOMIC DNA]</scope>
    <source>
        <strain evidence="1 2">S2897</strain>
    </source>
</reference>
<accession>A0A5S3Z7M4</accession>
<gene>
    <name evidence="1" type="ORF">CWC05_06730</name>
</gene>
<reference evidence="2" key="2">
    <citation type="submission" date="2019-06" db="EMBL/GenBank/DDBJ databases">
        <title>Co-occurence of chitin degradation, pigmentation and bioactivity in marine Pseudoalteromonas.</title>
        <authorList>
            <person name="Sonnenschein E.C."/>
            <person name="Bech P.K."/>
        </authorList>
    </citation>
    <scope>NUCLEOTIDE SEQUENCE [LARGE SCALE GENOMIC DNA]</scope>
    <source>
        <strain evidence="2">S2897</strain>
    </source>
</reference>
<evidence type="ECO:0000313" key="1">
    <source>
        <dbReference type="EMBL" id="TMP87546.1"/>
    </source>
</evidence>
<dbReference type="RefSeq" id="WP_138547749.1">
    <property type="nucleotide sequence ID" value="NZ_PNCG01000005.1"/>
</dbReference>
<comment type="caution">
    <text evidence="1">The sequence shown here is derived from an EMBL/GenBank/DDBJ whole genome shotgun (WGS) entry which is preliminary data.</text>
</comment>
<sequence>MNTFNITIKFDLRDDNMSMDNIDDLLFEGGFDDAFVSHSGTGQIEIEISRNAETEDILTDSIIRQVRSLFPNSKRLS</sequence>
<dbReference type="Proteomes" id="UP000305874">
    <property type="component" value="Unassembled WGS sequence"/>
</dbReference>
<dbReference type="EMBL" id="PNCG01000005">
    <property type="protein sequence ID" value="TMP87546.1"/>
    <property type="molecule type" value="Genomic_DNA"/>
</dbReference>
<name>A0A5S3Z7M4_9GAMM</name>
<organism evidence="1 2">
    <name type="scientific">Pseudoalteromonas ruthenica</name>
    <dbReference type="NCBI Taxonomy" id="151081"/>
    <lineage>
        <taxon>Bacteria</taxon>
        <taxon>Pseudomonadati</taxon>
        <taxon>Pseudomonadota</taxon>
        <taxon>Gammaproteobacteria</taxon>
        <taxon>Alteromonadales</taxon>
        <taxon>Pseudoalteromonadaceae</taxon>
        <taxon>Pseudoalteromonas</taxon>
    </lineage>
</organism>
<protein>
    <submittedName>
        <fullName evidence="1">Uncharacterized protein</fullName>
    </submittedName>
</protein>